<evidence type="ECO:0008006" key="4">
    <source>
        <dbReference type="Google" id="ProtNLM"/>
    </source>
</evidence>
<evidence type="ECO:0000313" key="2">
    <source>
        <dbReference type="EMBL" id="MFC4693195.1"/>
    </source>
</evidence>
<dbReference type="RefSeq" id="WP_387987918.1">
    <property type="nucleotide sequence ID" value="NZ_JBHSGR010000006.1"/>
</dbReference>
<feature type="region of interest" description="Disordered" evidence="1">
    <location>
        <begin position="45"/>
        <end position="101"/>
    </location>
</feature>
<gene>
    <name evidence="2" type="ORF">ACFO3M_07330</name>
</gene>
<reference evidence="3" key="1">
    <citation type="journal article" date="2019" name="Int. J. Syst. Evol. Microbiol.">
        <title>The Global Catalogue of Microorganisms (GCM) 10K type strain sequencing project: providing services to taxonomists for standard genome sequencing and annotation.</title>
        <authorList>
            <consortium name="The Broad Institute Genomics Platform"/>
            <consortium name="The Broad Institute Genome Sequencing Center for Infectious Disease"/>
            <person name="Wu L."/>
            <person name="Ma J."/>
        </authorList>
    </citation>
    <scope>NUCLEOTIDE SEQUENCE [LARGE SCALE GENOMIC DNA]</scope>
    <source>
        <strain evidence="3">CCUG 62763</strain>
    </source>
</reference>
<proteinExistence type="predicted"/>
<dbReference type="Proteomes" id="UP001596025">
    <property type="component" value="Unassembled WGS sequence"/>
</dbReference>
<dbReference type="InterPro" id="IPR006311">
    <property type="entry name" value="TAT_signal"/>
</dbReference>
<protein>
    <recommendedName>
        <fullName evidence="4">DUF4352 domain-containing protein</fullName>
    </recommendedName>
</protein>
<dbReference type="EMBL" id="JBHSGR010000006">
    <property type="protein sequence ID" value="MFC4693195.1"/>
    <property type="molecule type" value="Genomic_DNA"/>
</dbReference>
<organism evidence="2 3">
    <name type="scientific">Geodermatophilus arenarius</name>
    <dbReference type="NCBI Taxonomy" id="1137990"/>
    <lineage>
        <taxon>Bacteria</taxon>
        <taxon>Bacillati</taxon>
        <taxon>Actinomycetota</taxon>
        <taxon>Actinomycetes</taxon>
        <taxon>Geodermatophilales</taxon>
        <taxon>Geodermatophilaceae</taxon>
        <taxon>Geodermatophilus</taxon>
    </lineage>
</organism>
<sequence length="221" mass="21318">MTGPGGKGTARSRRRLLLGAGGAALVALVALVLVLTGGGGDDGTATAATPGASTTAEPAAPTTTAPGETVAPPPATPTPTGPTEDVDEPPPSSPEVPLDAPAAVGNGIVATIGAIEAIDGTAVGPGNIAGPALRVTVRIENGTAEAVSLDGVAVNLSYGPERTPASPLDDPSQVPFVGSVEPGSTGEGVYVFSVPADVRDSVTVEVGYQAGAPLLLFTGAV</sequence>
<evidence type="ECO:0000313" key="3">
    <source>
        <dbReference type="Proteomes" id="UP001596025"/>
    </source>
</evidence>
<evidence type="ECO:0000256" key="1">
    <source>
        <dbReference type="SAM" id="MobiDB-lite"/>
    </source>
</evidence>
<comment type="caution">
    <text evidence="2">The sequence shown here is derived from an EMBL/GenBank/DDBJ whole genome shotgun (WGS) entry which is preliminary data.</text>
</comment>
<feature type="compositionally biased region" description="Low complexity" evidence="1">
    <location>
        <begin position="45"/>
        <end position="70"/>
    </location>
</feature>
<feature type="compositionally biased region" description="Pro residues" evidence="1">
    <location>
        <begin position="71"/>
        <end position="80"/>
    </location>
</feature>
<dbReference type="PROSITE" id="PS51318">
    <property type="entry name" value="TAT"/>
    <property type="match status" value="1"/>
</dbReference>
<accession>A0ABV9LJG9</accession>
<keyword evidence="3" id="KW-1185">Reference proteome</keyword>
<name>A0ABV9LJG9_9ACTN</name>